<protein>
    <submittedName>
        <fullName evidence="2">Uncharacterized conserved protein YgiB, involved in bioifilm formation, UPF0441/DUF1190 family</fullName>
    </submittedName>
</protein>
<dbReference type="EMBL" id="FOSV01000012">
    <property type="protein sequence ID" value="SFL28676.1"/>
    <property type="molecule type" value="Genomic_DNA"/>
</dbReference>
<proteinExistence type="predicted"/>
<dbReference type="STRING" id="414703.SAMN04488125_11217"/>
<keyword evidence="3" id="KW-1185">Reference proteome</keyword>
<dbReference type="RefSeq" id="WP_091947707.1">
    <property type="nucleotide sequence ID" value="NZ_FOSV01000012.1"/>
</dbReference>
<gene>
    <name evidence="2" type="ORF">SAMN04488125_11217</name>
</gene>
<evidence type="ECO:0000313" key="3">
    <source>
        <dbReference type="Proteomes" id="UP000198804"/>
    </source>
</evidence>
<accession>A0A1I4GHS3</accession>
<sequence length="199" mass="20525">MAERDLPRLGADRKVATKRSQTVSTALVASAGLAAFGLGSLTFVDWSGNVLVYRDATACAAEGIRSAEDCRSAYDIARSAYPSSAPHYQWEVACESHHGNFHCQTDPAAAPTVGRYVPRMAGYVLGRRASDGVTPEPVYEHGGGHGDGHAGYCTGSGGRISTGYGGRASSGMLKSARSSSSAKFGGFGGSGKSFSSFGS</sequence>
<dbReference type="OrthoDB" id="8005934at2"/>
<dbReference type="Pfam" id="PF06693">
    <property type="entry name" value="DUF1190"/>
    <property type="match status" value="1"/>
</dbReference>
<name>A0A1I4GHS3_9HYPH</name>
<feature type="region of interest" description="Disordered" evidence="1">
    <location>
        <begin position="178"/>
        <end position="199"/>
    </location>
</feature>
<dbReference type="Proteomes" id="UP000198804">
    <property type="component" value="Unassembled WGS sequence"/>
</dbReference>
<evidence type="ECO:0000313" key="2">
    <source>
        <dbReference type="EMBL" id="SFL28676.1"/>
    </source>
</evidence>
<organism evidence="2 3">
    <name type="scientific">Methylorubrum salsuginis</name>
    <dbReference type="NCBI Taxonomy" id="414703"/>
    <lineage>
        <taxon>Bacteria</taxon>
        <taxon>Pseudomonadati</taxon>
        <taxon>Pseudomonadota</taxon>
        <taxon>Alphaproteobacteria</taxon>
        <taxon>Hyphomicrobiales</taxon>
        <taxon>Methylobacteriaceae</taxon>
        <taxon>Methylorubrum</taxon>
    </lineage>
</organism>
<dbReference type="InterPro" id="IPR009576">
    <property type="entry name" value="Biofilm_formation_YgiB"/>
</dbReference>
<dbReference type="AlphaFoldDB" id="A0A1I4GHS3"/>
<evidence type="ECO:0000256" key="1">
    <source>
        <dbReference type="SAM" id="MobiDB-lite"/>
    </source>
</evidence>
<reference evidence="3" key="1">
    <citation type="submission" date="2016-10" db="EMBL/GenBank/DDBJ databases">
        <authorList>
            <person name="Varghese N."/>
            <person name="Submissions S."/>
        </authorList>
    </citation>
    <scope>NUCLEOTIDE SEQUENCE [LARGE SCALE GENOMIC DNA]</scope>
    <source>
        <strain evidence="3">CGMCC 1.6474</strain>
    </source>
</reference>